<sequence length="214" mass="22432">MSDISVSERRLSAALDRIDQLLEAGTGHRRDAQPSADTPDRAAFETRIEDLQSENARLAGELAALRADRGGPLEAALAEARTRLTGASEQAARLSAANEELAEANRVLIEAASSESGSEDASIAALEAEIEALRAARAAEIAQMGDIMQELERLLSEDDQRHATSASRAGDDAVLPEVTGDSAGVPEGETAKQADDTRGMSGGEHDDASRGGDR</sequence>
<dbReference type="Proteomes" id="UP001320702">
    <property type="component" value="Unassembled WGS sequence"/>
</dbReference>
<organism evidence="3 4">
    <name type="scientific">Paracoccus maritimus</name>
    <dbReference type="NCBI Taxonomy" id="2933292"/>
    <lineage>
        <taxon>Bacteria</taxon>
        <taxon>Pseudomonadati</taxon>
        <taxon>Pseudomonadota</taxon>
        <taxon>Alphaproteobacteria</taxon>
        <taxon>Rhodobacterales</taxon>
        <taxon>Paracoccaceae</taxon>
        <taxon>Paracoccus</taxon>
    </lineage>
</organism>
<dbReference type="RefSeq" id="WP_260276484.1">
    <property type="nucleotide sequence ID" value="NZ_JANAVZ010000003.1"/>
</dbReference>
<evidence type="ECO:0000313" key="3">
    <source>
        <dbReference type="EMBL" id="MCT4332595.1"/>
    </source>
</evidence>
<gene>
    <name evidence="3" type="ORF">MU516_06895</name>
</gene>
<keyword evidence="4" id="KW-1185">Reference proteome</keyword>
<feature type="compositionally biased region" description="Basic and acidic residues" evidence="2">
    <location>
        <begin position="189"/>
        <end position="214"/>
    </location>
</feature>
<reference evidence="3 4" key="1">
    <citation type="submission" date="2022-04" db="EMBL/GenBank/DDBJ databases">
        <title>Paracoccus sp. YLB-12 draft genome sequence.</title>
        <authorList>
            <person name="Yu L."/>
        </authorList>
    </citation>
    <scope>NUCLEOTIDE SEQUENCE [LARGE SCALE GENOMIC DNA]</scope>
    <source>
        <strain evidence="3 4">YLB-12</strain>
    </source>
</reference>
<protein>
    <recommendedName>
        <fullName evidence="5">Colicin transporter</fullName>
    </recommendedName>
</protein>
<dbReference type="EMBL" id="JANAVZ010000003">
    <property type="protein sequence ID" value="MCT4332595.1"/>
    <property type="molecule type" value="Genomic_DNA"/>
</dbReference>
<name>A0ABT2K7T8_9RHOB</name>
<keyword evidence="1" id="KW-0175">Coiled coil</keyword>
<evidence type="ECO:0000313" key="4">
    <source>
        <dbReference type="Proteomes" id="UP001320702"/>
    </source>
</evidence>
<evidence type="ECO:0008006" key="5">
    <source>
        <dbReference type="Google" id="ProtNLM"/>
    </source>
</evidence>
<comment type="caution">
    <text evidence="3">The sequence shown here is derived from an EMBL/GenBank/DDBJ whole genome shotgun (WGS) entry which is preliminary data.</text>
</comment>
<feature type="coiled-coil region" evidence="1">
    <location>
        <begin position="41"/>
        <end position="143"/>
    </location>
</feature>
<accession>A0ABT2K7T8</accession>
<evidence type="ECO:0000256" key="2">
    <source>
        <dbReference type="SAM" id="MobiDB-lite"/>
    </source>
</evidence>
<feature type="region of interest" description="Disordered" evidence="2">
    <location>
        <begin position="156"/>
        <end position="214"/>
    </location>
</feature>
<evidence type="ECO:0000256" key="1">
    <source>
        <dbReference type="SAM" id="Coils"/>
    </source>
</evidence>
<proteinExistence type="predicted"/>